<comment type="pathway">
    <text evidence="1">Carbohydrate metabolism; tricarboxylic acid cycle; isocitrate from oxaloacetate: step 1/2.</text>
</comment>
<dbReference type="SUPFAM" id="SSF48256">
    <property type="entry name" value="Citrate synthase"/>
    <property type="match status" value="1"/>
</dbReference>
<dbReference type="InterPro" id="IPR019810">
    <property type="entry name" value="Citrate_synthase_AS"/>
</dbReference>
<dbReference type="GO" id="GO:0005975">
    <property type="term" value="P:carbohydrate metabolic process"/>
    <property type="evidence" value="ECO:0007669"/>
    <property type="project" value="TreeGrafter"/>
</dbReference>
<evidence type="ECO:0000256" key="7">
    <source>
        <dbReference type="PIRSR" id="PIRSR001369-1"/>
    </source>
</evidence>
<dbReference type="InterPro" id="IPR036969">
    <property type="entry name" value="Citrate_synthase_sf"/>
</dbReference>
<dbReference type="InterPro" id="IPR011278">
    <property type="entry name" value="2-MeCitrate/Citrate_synth_II"/>
</dbReference>
<dbReference type="UniPathway" id="UPA00223">
    <property type="reaction ID" value="UER00717"/>
</dbReference>
<accession>M1PBL6</accession>
<proteinExistence type="inferred from homology"/>
<dbReference type="PANTHER" id="PTHR11739">
    <property type="entry name" value="CITRATE SYNTHASE"/>
    <property type="match status" value="1"/>
</dbReference>
<dbReference type="GO" id="GO:0005829">
    <property type="term" value="C:cytosol"/>
    <property type="evidence" value="ECO:0007669"/>
    <property type="project" value="TreeGrafter"/>
</dbReference>
<evidence type="ECO:0000256" key="6">
    <source>
        <dbReference type="PIRNR" id="PIRNR001369"/>
    </source>
</evidence>
<dbReference type="Proteomes" id="UP000011721">
    <property type="component" value="Chromosome"/>
</dbReference>
<dbReference type="PANTHER" id="PTHR11739:SF4">
    <property type="entry name" value="CITRATE SYNTHASE, PEROXISOMAL"/>
    <property type="match status" value="1"/>
</dbReference>
<dbReference type="PATRIC" id="fig|1167006.5.peg.663"/>
<dbReference type="Gene3D" id="1.10.230.10">
    <property type="entry name" value="Cytochrome P450-Terp, domain 2"/>
    <property type="match status" value="1"/>
</dbReference>
<evidence type="ECO:0000256" key="1">
    <source>
        <dbReference type="ARBA" id="ARBA00004751"/>
    </source>
</evidence>
<dbReference type="InterPro" id="IPR002020">
    <property type="entry name" value="Citrate_synthase"/>
</dbReference>
<keyword evidence="10" id="KW-1185">Reference proteome</keyword>
<evidence type="ECO:0000256" key="4">
    <source>
        <dbReference type="ARBA" id="ARBA00022679"/>
    </source>
</evidence>
<dbReference type="KEGG" id="dsf:UWK_00579"/>
<sequence>MKKTCSPPESKPTDAGLADTVACDSDICFIDGKEGRLVYRGYDALELAEKSSFEEVAYLLWYGCLPRETEFNAFLDGLRASMALPTETVMILRMFPKTATPMEVIRTAVSSLGHWDPDSGNTGLSASLRKAQRLTLRIPLLIAAHQRLREGLEPIQPIPGHGIAYNFLYTLQGKAPDPLVEQAFDTALILHADHELNASTFAARVTAATLSDIYSSVTSAIGALKGPLHGGANMEVMQLIEEIGRPELAEKIILEKLANKIKIPGFGHRVYRCEDPRVNMIRELVRSLSSAMGDSNNFAITQEIERVVLEQTKVFPNVDLYTASLYSAMGLPPELFTPIFAISRTVGWTSHIMEQWGNNRLIRPRAEYIGPTDLHYVSIEERSR</sequence>
<evidence type="ECO:0000256" key="2">
    <source>
        <dbReference type="ARBA" id="ARBA00010566"/>
    </source>
</evidence>
<evidence type="ECO:0000256" key="5">
    <source>
        <dbReference type="ARBA" id="ARBA00049288"/>
    </source>
</evidence>
<dbReference type="AlphaFoldDB" id="M1PBL6"/>
<dbReference type="GO" id="GO:0006099">
    <property type="term" value="P:tricarboxylic acid cycle"/>
    <property type="evidence" value="ECO:0007669"/>
    <property type="project" value="UniProtKB-UniPathway"/>
</dbReference>
<comment type="similarity">
    <text evidence="2 6 8">Belongs to the citrate synthase family.</text>
</comment>
<comment type="catalytic activity">
    <reaction evidence="5">
        <text>oxaloacetate + acetyl-CoA + H2O = citrate + CoA + H(+)</text>
        <dbReference type="Rhea" id="RHEA:16845"/>
        <dbReference type="ChEBI" id="CHEBI:15377"/>
        <dbReference type="ChEBI" id="CHEBI:15378"/>
        <dbReference type="ChEBI" id="CHEBI:16452"/>
        <dbReference type="ChEBI" id="CHEBI:16947"/>
        <dbReference type="ChEBI" id="CHEBI:57287"/>
        <dbReference type="ChEBI" id="CHEBI:57288"/>
        <dbReference type="EC" id="2.3.3.16"/>
    </reaction>
</comment>
<dbReference type="OrthoDB" id="9800864at2"/>
<dbReference type="GO" id="GO:0036440">
    <property type="term" value="F:citrate synthase activity"/>
    <property type="evidence" value="ECO:0007669"/>
    <property type="project" value="UniProtKB-EC"/>
</dbReference>
<protein>
    <recommendedName>
        <fullName evidence="6">Citrate synthase</fullName>
    </recommendedName>
</protein>
<name>M1PBL6_DESSD</name>
<dbReference type="InterPro" id="IPR016142">
    <property type="entry name" value="Citrate_synth-like_lrg_a-sub"/>
</dbReference>
<dbReference type="PROSITE" id="PS00480">
    <property type="entry name" value="CITRATE_SYNTHASE"/>
    <property type="match status" value="1"/>
</dbReference>
<keyword evidence="4 6" id="KW-0808">Transferase</keyword>
<dbReference type="RefSeq" id="WP_015402858.1">
    <property type="nucleotide sequence ID" value="NC_020304.1"/>
</dbReference>
<dbReference type="Pfam" id="PF00285">
    <property type="entry name" value="Citrate_synt"/>
    <property type="match status" value="1"/>
</dbReference>
<dbReference type="NCBIfam" id="TIGR01800">
    <property type="entry name" value="cit_synth_II"/>
    <property type="match status" value="1"/>
</dbReference>
<reference evidence="10" key="1">
    <citation type="journal article" date="2013" name="Stand. Genomic Sci.">
        <title>Complete genome sequence of Desulfocapsa sulfexigens, a marine deltaproteobacterium specialized in disproportionating inorganic sulfur compounds.</title>
        <authorList>
            <person name="Finster K.W."/>
            <person name="Kjeldsen K.U."/>
            <person name="Kube M."/>
            <person name="Reinhardt R."/>
            <person name="Mussmann M."/>
            <person name="Amann R."/>
            <person name="Schreiber L."/>
        </authorList>
    </citation>
    <scope>NUCLEOTIDE SEQUENCE [LARGE SCALE GENOMIC DNA]</scope>
    <source>
        <strain evidence="10">DSM 10523 / SB164P1</strain>
    </source>
</reference>
<dbReference type="EMBL" id="CP003985">
    <property type="protein sequence ID" value="AGF77160.1"/>
    <property type="molecule type" value="Genomic_DNA"/>
</dbReference>
<dbReference type="eggNOG" id="COG0372">
    <property type="taxonomic scope" value="Bacteria"/>
</dbReference>
<gene>
    <name evidence="9" type="ordered locus">UWK_00579</name>
</gene>
<dbReference type="PIRSF" id="PIRSF001369">
    <property type="entry name" value="Citrate_synth"/>
    <property type="match status" value="1"/>
</dbReference>
<dbReference type="InterPro" id="IPR024176">
    <property type="entry name" value="Citrate_synthase_bac-typ"/>
</dbReference>
<evidence type="ECO:0000313" key="9">
    <source>
        <dbReference type="EMBL" id="AGF77160.1"/>
    </source>
</evidence>
<feature type="active site" evidence="7">
    <location>
        <position position="268"/>
    </location>
</feature>
<dbReference type="InterPro" id="IPR016143">
    <property type="entry name" value="Citrate_synth-like_sm_a-sub"/>
</dbReference>
<dbReference type="STRING" id="1167006.UWK_00579"/>
<dbReference type="HOGENOM" id="CLU_025068_2_1_7"/>
<evidence type="ECO:0000256" key="8">
    <source>
        <dbReference type="RuleBase" id="RU003406"/>
    </source>
</evidence>
<evidence type="ECO:0000256" key="3">
    <source>
        <dbReference type="ARBA" id="ARBA00022532"/>
    </source>
</evidence>
<dbReference type="Gene3D" id="1.10.580.10">
    <property type="entry name" value="Citrate Synthase, domain 1"/>
    <property type="match status" value="1"/>
</dbReference>
<evidence type="ECO:0000313" key="10">
    <source>
        <dbReference type="Proteomes" id="UP000011721"/>
    </source>
</evidence>
<keyword evidence="3" id="KW-0816">Tricarboxylic acid cycle</keyword>
<feature type="active site" evidence="7">
    <location>
        <position position="319"/>
    </location>
</feature>
<dbReference type="PRINTS" id="PR00143">
    <property type="entry name" value="CITRTSNTHASE"/>
</dbReference>
<organism evidence="9 10">
    <name type="scientific">Desulfocapsa sulfexigens (strain DSM 10523 / SB164P1)</name>
    <dbReference type="NCBI Taxonomy" id="1167006"/>
    <lineage>
        <taxon>Bacteria</taxon>
        <taxon>Pseudomonadati</taxon>
        <taxon>Thermodesulfobacteriota</taxon>
        <taxon>Desulfobulbia</taxon>
        <taxon>Desulfobulbales</taxon>
        <taxon>Desulfocapsaceae</taxon>
        <taxon>Desulfocapsa</taxon>
    </lineage>
</organism>